<dbReference type="GO" id="GO:0003755">
    <property type="term" value="F:peptidyl-prolyl cis-trans isomerase activity"/>
    <property type="evidence" value="ECO:0007669"/>
    <property type="project" value="InterPro"/>
</dbReference>
<accession>A0A7C4RVP2</accession>
<organism evidence="2">
    <name type="scientific">Fervidobacterium thailandense</name>
    <dbReference type="NCBI Taxonomy" id="1008305"/>
    <lineage>
        <taxon>Bacteria</taxon>
        <taxon>Thermotogati</taxon>
        <taxon>Thermotogota</taxon>
        <taxon>Thermotogae</taxon>
        <taxon>Thermotogales</taxon>
        <taxon>Fervidobacteriaceae</taxon>
        <taxon>Fervidobacterium</taxon>
    </lineage>
</organism>
<dbReference type="AlphaFoldDB" id="A0A7C4RVP2"/>
<gene>
    <name evidence="2" type="ORF">ENT77_03380</name>
</gene>
<comment type="caution">
    <text evidence="2">The sequence shown here is derived from an EMBL/GenBank/DDBJ whole genome shotgun (WGS) entry which is preliminary data.</text>
</comment>
<dbReference type="EMBL" id="DSZY01000014">
    <property type="protein sequence ID" value="HGU40222.1"/>
    <property type="molecule type" value="Genomic_DNA"/>
</dbReference>
<dbReference type="InterPro" id="IPR027304">
    <property type="entry name" value="Trigger_fact/SurA_dom_sf"/>
</dbReference>
<dbReference type="InterPro" id="IPR000297">
    <property type="entry name" value="PPIase_PpiC"/>
</dbReference>
<dbReference type="Pfam" id="PF13145">
    <property type="entry name" value="Rotamase_2"/>
    <property type="match status" value="1"/>
</dbReference>
<keyword evidence="2" id="KW-0413">Isomerase</keyword>
<name>A0A7C4RVP2_9BACT</name>
<proteinExistence type="predicted"/>
<protein>
    <submittedName>
        <fullName evidence="2">Peptidyl-prolyl cis-trans isomerase</fullName>
    </submittedName>
</protein>
<sequence>MRKRLFTLLVVLIFSILAIAETKLIPVKVLMENVVARIMMDGTVIENGEILLNEVDDIYEFYSSFYGPFDPVFDEPYVRAYILSDAIQERIRKFLAKRENLDIEAFVEKYSQVTDADMREYYEENRDELMEDEVYVDLDYAYFEDEQLARDFYKKAQELGYERALSESSPVDSNSYNGLKKSETGTMYRDILFGAHPSSLRFFATDDGFFVFNIRKYNDMSTFELFKESEKYVKAREELSKKLLEAYVDRKIGELKISIATTDSYHLWLGIVKSKELSALYNTFKPLVIATNGQIVSKDPWLLSGLVVALEEAGIVDSYKSDYQLILRYLYDNGVRSWPLLARLREVDDSENVVLDYNVLLSTILMEKYISSGDTFSVFQYIMKNLSELEALSSSHNPNIKQKALEYLYKMYKALEDYNRARQYLEKLKGENPNYMNFDEELKSLEELETSGEE</sequence>
<feature type="domain" description="PpiC" evidence="1">
    <location>
        <begin position="113"/>
        <end position="218"/>
    </location>
</feature>
<dbReference type="SUPFAM" id="SSF109998">
    <property type="entry name" value="Triger factor/SurA peptide-binding domain-like"/>
    <property type="match status" value="1"/>
</dbReference>
<reference evidence="2" key="1">
    <citation type="journal article" date="2020" name="mSystems">
        <title>Genome- and Community-Level Interaction Insights into Carbon Utilization and Element Cycling Functions of Hydrothermarchaeota in Hydrothermal Sediment.</title>
        <authorList>
            <person name="Zhou Z."/>
            <person name="Liu Y."/>
            <person name="Xu W."/>
            <person name="Pan J."/>
            <person name="Luo Z.H."/>
            <person name="Li M."/>
        </authorList>
    </citation>
    <scope>NUCLEOTIDE SEQUENCE [LARGE SCALE GENOMIC DNA]</scope>
    <source>
        <strain evidence="2">SpSt-609</strain>
    </source>
</reference>
<evidence type="ECO:0000259" key="1">
    <source>
        <dbReference type="Pfam" id="PF13145"/>
    </source>
</evidence>
<evidence type="ECO:0000313" key="2">
    <source>
        <dbReference type="EMBL" id="HGU40222.1"/>
    </source>
</evidence>